<dbReference type="Proteomes" id="UP001385809">
    <property type="component" value="Unassembled WGS sequence"/>
</dbReference>
<evidence type="ECO:0000259" key="2">
    <source>
        <dbReference type="Pfam" id="PF12680"/>
    </source>
</evidence>
<evidence type="ECO:0000256" key="1">
    <source>
        <dbReference type="SAM" id="MobiDB-lite"/>
    </source>
</evidence>
<dbReference type="InterPro" id="IPR037401">
    <property type="entry name" value="SnoaL-like"/>
</dbReference>
<feature type="domain" description="SnoaL-like" evidence="2">
    <location>
        <begin position="77"/>
        <end position="183"/>
    </location>
</feature>
<comment type="caution">
    <text evidence="3">The sequence shown here is derived from an EMBL/GenBank/DDBJ whole genome shotgun (WGS) entry which is preliminary data.</text>
</comment>
<name>A0ABU8MV29_9PSEU</name>
<proteinExistence type="predicted"/>
<evidence type="ECO:0000313" key="4">
    <source>
        <dbReference type="Proteomes" id="UP001385809"/>
    </source>
</evidence>
<dbReference type="InterPro" id="IPR032710">
    <property type="entry name" value="NTF2-like_dom_sf"/>
</dbReference>
<dbReference type="Gene3D" id="3.10.450.50">
    <property type="match status" value="1"/>
</dbReference>
<accession>A0ABU8MV29</accession>
<dbReference type="SUPFAM" id="SSF54427">
    <property type="entry name" value="NTF2-like"/>
    <property type="match status" value="1"/>
</dbReference>
<protein>
    <submittedName>
        <fullName evidence="3">Nuclear transport factor 2 family protein</fullName>
    </submittedName>
</protein>
<keyword evidence="4" id="KW-1185">Reference proteome</keyword>
<dbReference type="Pfam" id="PF12680">
    <property type="entry name" value="SnoaL_2"/>
    <property type="match status" value="1"/>
</dbReference>
<evidence type="ECO:0000313" key="3">
    <source>
        <dbReference type="EMBL" id="MEJ2870495.1"/>
    </source>
</evidence>
<organism evidence="3 4">
    <name type="scientific">Actinomycetospora aurantiaca</name>
    <dbReference type="NCBI Taxonomy" id="3129233"/>
    <lineage>
        <taxon>Bacteria</taxon>
        <taxon>Bacillati</taxon>
        <taxon>Actinomycetota</taxon>
        <taxon>Actinomycetes</taxon>
        <taxon>Pseudonocardiales</taxon>
        <taxon>Pseudonocardiaceae</taxon>
        <taxon>Actinomycetospora</taxon>
    </lineage>
</organism>
<dbReference type="CDD" id="cd00531">
    <property type="entry name" value="NTF2_like"/>
    <property type="match status" value="1"/>
</dbReference>
<gene>
    <name evidence="3" type="ORF">WCD74_22195</name>
</gene>
<reference evidence="3 4" key="1">
    <citation type="submission" date="2024-03" db="EMBL/GenBank/DDBJ databases">
        <title>Actinomycetospora sp. OC33-EN08, a novel actinomycete isolated from wild orchid (Aerides multiflora).</title>
        <authorList>
            <person name="Suriyachadkun C."/>
        </authorList>
    </citation>
    <scope>NUCLEOTIDE SEQUENCE [LARGE SCALE GENOMIC DNA]</scope>
    <source>
        <strain evidence="3 4">OC33-EN08</strain>
    </source>
</reference>
<dbReference type="RefSeq" id="WP_337697064.1">
    <property type="nucleotide sequence ID" value="NZ_JBBEGN010000013.1"/>
</dbReference>
<dbReference type="EMBL" id="JBBEGN010000013">
    <property type="protein sequence ID" value="MEJ2870495.1"/>
    <property type="molecule type" value="Genomic_DNA"/>
</dbReference>
<feature type="region of interest" description="Disordered" evidence="1">
    <location>
        <begin position="1"/>
        <end position="64"/>
    </location>
</feature>
<feature type="compositionally biased region" description="Low complexity" evidence="1">
    <location>
        <begin position="1"/>
        <end position="15"/>
    </location>
</feature>
<sequence length="206" mass="21922">MKVAPEAARPRPGAPNLSSRRRTWCRQPPAHAVRPSCGRPARRREAPSSNLAAPHRGGALTPAATAAGSPAHAVLLRSIELLAAMDLDGYIDLFADDAVIEFPYAPPGRPARLDTPSAVRDYVTAIGAAVTIESFPSLVVHHLADPHSIVAEVALHGTAVETGAPYDVQYVWILEERDGRIVRFRDYWNPTHTTAATGSADGGGAE</sequence>